<keyword evidence="1" id="KW-0812">Transmembrane</keyword>
<reference evidence="2 3" key="1">
    <citation type="journal article" date="2017" name="Front. Genet.">
        <title>Draft sequencing of the heterozygous diploid genome of Satsuma (Citrus unshiu Marc.) using a hybrid assembly approach.</title>
        <authorList>
            <person name="Shimizu T."/>
            <person name="Tanizawa Y."/>
            <person name="Mochizuki T."/>
            <person name="Nagasaki H."/>
            <person name="Yoshioka T."/>
            <person name="Toyoda A."/>
            <person name="Fujiyama A."/>
            <person name="Kaminuma E."/>
            <person name="Nakamura Y."/>
        </authorList>
    </citation>
    <scope>NUCLEOTIDE SEQUENCE [LARGE SCALE GENOMIC DNA]</scope>
    <source>
        <strain evidence="3">cv. Miyagawa wase</strain>
    </source>
</reference>
<protein>
    <submittedName>
        <fullName evidence="2">Uncharacterized protein</fullName>
    </submittedName>
</protein>
<name>A0A2H5MUN2_CITUN</name>
<organism evidence="2 3">
    <name type="scientific">Citrus unshiu</name>
    <name type="common">Satsuma mandarin</name>
    <name type="synonym">Citrus nobilis var. unshiu</name>
    <dbReference type="NCBI Taxonomy" id="55188"/>
    <lineage>
        <taxon>Eukaryota</taxon>
        <taxon>Viridiplantae</taxon>
        <taxon>Streptophyta</taxon>
        <taxon>Embryophyta</taxon>
        <taxon>Tracheophyta</taxon>
        <taxon>Spermatophyta</taxon>
        <taxon>Magnoliopsida</taxon>
        <taxon>eudicotyledons</taxon>
        <taxon>Gunneridae</taxon>
        <taxon>Pentapetalae</taxon>
        <taxon>rosids</taxon>
        <taxon>malvids</taxon>
        <taxon>Sapindales</taxon>
        <taxon>Rutaceae</taxon>
        <taxon>Aurantioideae</taxon>
        <taxon>Citrus</taxon>
    </lineage>
</organism>
<gene>
    <name evidence="2" type="ORF">CUMW_287850</name>
</gene>
<sequence>MVAVPGDLQPQSLRNPRDFAFHRLLGRLLSLLQSERSKYPSLRRRSIDEGSSSIAVPLKTNQLILPDEISGSLFNFEQPERSSLVRNSKLNIPDGRLFRLLLPLRFKKTSLFRRDINVGFGVLAISLLQAAWIIWFKLL</sequence>
<keyword evidence="1" id="KW-0472">Membrane</keyword>
<evidence type="ECO:0000313" key="2">
    <source>
        <dbReference type="EMBL" id="GAY31706.1"/>
    </source>
</evidence>
<accession>A0A2H5MUN2</accession>
<evidence type="ECO:0000313" key="3">
    <source>
        <dbReference type="Proteomes" id="UP000236630"/>
    </source>
</evidence>
<feature type="transmembrane region" description="Helical" evidence="1">
    <location>
        <begin position="116"/>
        <end position="136"/>
    </location>
</feature>
<dbReference type="AlphaFoldDB" id="A0A2H5MUN2"/>
<evidence type="ECO:0000256" key="1">
    <source>
        <dbReference type="SAM" id="Phobius"/>
    </source>
</evidence>
<dbReference type="Proteomes" id="UP000236630">
    <property type="component" value="Unassembled WGS sequence"/>
</dbReference>
<proteinExistence type="predicted"/>
<keyword evidence="3" id="KW-1185">Reference proteome</keyword>
<comment type="caution">
    <text evidence="2">The sequence shown here is derived from an EMBL/GenBank/DDBJ whole genome shotgun (WGS) entry which is preliminary data.</text>
</comment>
<dbReference type="EMBL" id="BDQV01008800">
    <property type="protein sequence ID" value="GAY31706.1"/>
    <property type="molecule type" value="Genomic_DNA"/>
</dbReference>
<keyword evidence="1" id="KW-1133">Transmembrane helix</keyword>